<keyword evidence="5 7" id="KW-0472">Membrane</keyword>
<dbReference type="Gene3D" id="1.20.1250.20">
    <property type="entry name" value="MFS general substrate transporter like domains"/>
    <property type="match status" value="1"/>
</dbReference>
<evidence type="ECO:0000313" key="9">
    <source>
        <dbReference type="Proteomes" id="UP001204833"/>
    </source>
</evidence>
<dbReference type="PANTHER" id="PTHR43791">
    <property type="entry name" value="PERMEASE-RELATED"/>
    <property type="match status" value="1"/>
</dbReference>
<dbReference type="EMBL" id="JAIHNG010000172">
    <property type="protein sequence ID" value="KAI5949007.1"/>
    <property type="molecule type" value="Genomic_DNA"/>
</dbReference>
<proteinExistence type="predicted"/>
<organism evidence="8 9">
    <name type="scientific">Candida theae</name>
    <dbReference type="NCBI Taxonomy" id="1198502"/>
    <lineage>
        <taxon>Eukaryota</taxon>
        <taxon>Fungi</taxon>
        <taxon>Dikarya</taxon>
        <taxon>Ascomycota</taxon>
        <taxon>Saccharomycotina</taxon>
        <taxon>Pichiomycetes</taxon>
        <taxon>Debaryomycetaceae</taxon>
        <taxon>Candida/Lodderomyces clade</taxon>
        <taxon>Candida</taxon>
    </lineage>
</organism>
<feature type="compositionally biased region" description="Low complexity" evidence="6">
    <location>
        <begin position="11"/>
        <end position="20"/>
    </location>
</feature>
<feature type="transmembrane region" description="Helical" evidence="7">
    <location>
        <begin position="197"/>
        <end position="217"/>
    </location>
</feature>
<evidence type="ECO:0000256" key="6">
    <source>
        <dbReference type="SAM" id="MobiDB-lite"/>
    </source>
</evidence>
<sequence>MGNQRRPTNDSISSSNSYTSVNDADPLKTFDKQTITQVSSNLSSESDQLKKNPFLDPQVEEYYRDLYTKSGYESYSAFDPTFEWTEEEEKKVVMKLNWRVAFTACLLFVSLQVDRGNLSQAVSDNFLQDLGLNTNDFNVGNIIFTCSFLAAEVPSQLISKALGPDIFIPMQICAWSIVAMSQAALKGKAGFYVTRCLIGALEGGFIADLVLWLSYFFTS</sequence>
<feature type="non-terminal residue" evidence="8">
    <location>
        <position position="219"/>
    </location>
</feature>
<accession>A0AAD5B9Y8</accession>
<keyword evidence="4 7" id="KW-1133">Transmembrane helix</keyword>
<dbReference type="RefSeq" id="XP_051606517.1">
    <property type="nucleotide sequence ID" value="XM_051754579.1"/>
</dbReference>
<keyword evidence="2" id="KW-0813">Transport</keyword>
<evidence type="ECO:0000313" key="8">
    <source>
        <dbReference type="EMBL" id="KAI5949007.1"/>
    </source>
</evidence>
<feature type="compositionally biased region" description="Polar residues" evidence="6">
    <location>
        <begin position="1"/>
        <end position="10"/>
    </location>
</feature>
<feature type="region of interest" description="Disordered" evidence="6">
    <location>
        <begin position="1"/>
        <end position="25"/>
    </location>
</feature>
<dbReference type="InterPro" id="IPR036259">
    <property type="entry name" value="MFS_trans_sf"/>
</dbReference>
<keyword evidence="3 7" id="KW-0812">Transmembrane</keyword>
<evidence type="ECO:0000256" key="7">
    <source>
        <dbReference type="SAM" id="Phobius"/>
    </source>
</evidence>
<protein>
    <recommendedName>
        <fullName evidence="10">Major facilitator superfamily (MFS) profile domain-containing protein</fullName>
    </recommendedName>
</protein>
<evidence type="ECO:0000256" key="4">
    <source>
        <dbReference type="ARBA" id="ARBA00022989"/>
    </source>
</evidence>
<dbReference type="SUPFAM" id="SSF103473">
    <property type="entry name" value="MFS general substrate transporter"/>
    <property type="match status" value="1"/>
</dbReference>
<dbReference type="GO" id="GO:0022857">
    <property type="term" value="F:transmembrane transporter activity"/>
    <property type="evidence" value="ECO:0007669"/>
    <property type="project" value="TreeGrafter"/>
</dbReference>
<gene>
    <name evidence="8" type="ORF">KGF57_005008</name>
</gene>
<dbReference type="GO" id="GO:0016020">
    <property type="term" value="C:membrane"/>
    <property type="evidence" value="ECO:0007669"/>
    <property type="project" value="UniProtKB-SubCell"/>
</dbReference>
<dbReference type="Proteomes" id="UP001204833">
    <property type="component" value="Unassembled WGS sequence"/>
</dbReference>
<name>A0AAD5B9Y8_9ASCO</name>
<keyword evidence="9" id="KW-1185">Reference proteome</keyword>
<comment type="caution">
    <text evidence="8">The sequence shown here is derived from an EMBL/GenBank/DDBJ whole genome shotgun (WGS) entry which is preliminary data.</text>
</comment>
<evidence type="ECO:0000256" key="3">
    <source>
        <dbReference type="ARBA" id="ARBA00022692"/>
    </source>
</evidence>
<evidence type="ECO:0008006" key="10">
    <source>
        <dbReference type="Google" id="ProtNLM"/>
    </source>
</evidence>
<dbReference type="PANTHER" id="PTHR43791:SF29">
    <property type="entry name" value="MAJOR FACILITATOR SUPERFAMILY (MFS) PROFILE DOMAIN-CONTAINING PROTEIN"/>
    <property type="match status" value="1"/>
</dbReference>
<evidence type="ECO:0000256" key="5">
    <source>
        <dbReference type="ARBA" id="ARBA00023136"/>
    </source>
</evidence>
<comment type="subcellular location">
    <subcellularLocation>
        <location evidence="1">Membrane</location>
        <topology evidence="1">Multi-pass membrane protein</topology>
    </subcellularLocation>
</comment>
<evidence type="ECO:0000256" key="1">
    <source>
        <dbReference type="ARBA" id="ARBA00004141"/>
    </source>
</evidence>
<dbReference type="GeneID" id="76153052"/>
<dbReference type="AlphaFoldDB" id="A0AAD5B9Y8"/>
<reference evidence="8 9" key="1">
    <citation type="journal article" date="2022" name="DNA Res.">
        <title>Genome analysis of five recently described species of the CUG-Ser clade uncovers Candida theae as a new hybrid lineage with pathogenic potential in the Candida parapsilosis species complex.</title>
        <authorList>
            <person name="Mixao V."/>
            <person name="Del Olmo V."/>
            <person name="Hegedusova E."/>
            <person name="Saus E."/>
            <person name="Pryszcz L."/>
            <person name="Cillingova A."/>
            <person name="Nosek J."/>
            <person name="Gabaldon T."/>
        </authorList>
    </citation>
    <scope>NUCLEOTIDE SEQUENCE [LARGE SCALE GENOMIC DNA]</scope>
    <source>
        <strain evidence="8 9">CBS 12239</strain>
    </source>
</reference>
<evidence type="ECO:0000256" key="2">
    <source>
        <dbReference type="ARBA" id="ARBA00022448"/>
    </source>
</evidence>